<feature type="region of interest" description="Disordered" evidence="2">
    <location>
        <begin position="1661"/>
        <end position="1715"/>
    </location>
</feature>
<organism evidence="5">
    <name type="scientific">Tanacetum cinerariifolium</name>
    <name type="common">Dalmatian daisy</name>
    <name type="synonym">Chrysanthemum cinerariifolium</name>
    <dbReference type="NCBI Taxonomy" id="118510"/>
    <lineage>
        <taxon>Eukaryota</taxon>
        <taxon>Viridiplantae</taxon>
        <taxon>Streptophyta</taxon>
        <taxon>Embryophyta</taxon>
        <taxon>Tracheophyta</taxon>
        <taxon>Spermatophyta</taxon>
        <taxon>Magnoliopsida</taxon>
        <taxon>eudicotyledons</taxon>
        <taxon>Gunneridae</taxon>
        <taxon>Pentapetalae</taxon>
        <taxon>asterids</taxon>
        <taxon>campanulids</taxon>
        <taxon>Asterales</taxon>
        <taxon>Asteraceae</taxon>
        <taxon>Asteroideae</taxon>
        <taxon>Anthemideae</taxon>
        <taxon>Anthemidinae</taxon>
        <taxon>Tanacetum</taxon>
    </lineage>
</organism>
<evidence type="ECO:0000313" key="5">
    <source>
        <dbReference type="EMBL" id="GEU80047.1"/>
    </source>
</evidence>
<dbReference type="CDD" id="cd09272">
    <property type="entry name" value="RNase_HI_RT_Ty1"/>
    <property type="match status" value="1"/>
</dbReference>
<proteinExistence type="predicted"/>
<protein>
    <submittedName>
        <fullName evidence="5">Reverse transcriptase domain-containing protein</fullName>
    </submittedName>
</protein>
<evidence type="ECO:0000256" key="1">
    <source>
        <dbReference type="SAM" id="Coils"/>
    </source>
</evidence>
<dbReference type="InterPro" id="IPR013103">
    <property type="entry name" value="RVT_2"/>
</dbReference>
<evidence type="ECO:0000259" key="4">
    <source>
        <dbReference type="Pfam" id="PF13976"/>
    </source>
</evidence>
<dbReference type="GO" id="GO:0003676">
    <property type="term" value="F:nucleic acid binding"/>
    <property type="evidence" value="ECO:0007669"/>
    <property type="project" value="InterPro"/>
</dbReference>
<dbReference type="CDD" id="cd00303">
    <property type="entry name" value="retropepsin_like"/>
    <property type="match status" value="1"/>
</dbReference>
<feature type="domain" description="Reverse transcriptase Ty1/copia-type" evidence="3">
    <location>
        <begin position="904"/>
        <end position="981"/>
    </location>
</feature>
<comment type="caution">
    <text evidence="5">The sequence shown here is derived from an EMBL/GenBank/DDBJ whole genome shotgun (WGS) entry which is preliminary data.</text>
</comment>
<dbReference type="PANTHER" id="PTHR33067">
    <property type="entry name" value="RNA-DIRECTED DNA POLYMERASE-RELATED"/>
    <property type="match status" value="1"/>
</dbReference>
<dbReference type="EMBL" id="BKCJ010007999">
    <property type="protein sequence ID" value="GEU80047.1"/>
    <property type="molecule type" value="Genomic_DNA"/>
</dbReference>
<dbReference type="Pfam" id="PF13976">
    <property type="entry name" value="gag_pre-integrs"/>
    <property type="match status" value="1"/>
</dbReference>
<gene>
    <name evidence="5" type="ORF">Tci_052025</name>
</gene>
<feature type="compositionally biased region" description="Acidic residues" evidence="2">
    <location>
        <begin position="1368"/>
        <end position="1385"/>
    </location>
</feature>
<dbReference type="InterPro" id="IPR012337">
    <property type="entry name" value="RNaseH-like_sf"/>
</dbReference>
<dbReference type="Pfam" id="PF07727">
    <property type="entry name" value="RVT_2"/>
    <property type="match status" value="1"/>
</dbReference>
<dbReference type="InterPro" id="IPR021109">
    <property type="entry name" value="Peptidase_aspartic_dom_sf"/>
</dbReference>
<feature type="region of interest" description="Disordered" evidence="2">
    <location>
        <begin position="1230"/>
        <end position="1276"/>
    </location>
</feature>
<keyword evidence="5" id="KW-0695">RNA-directed DNA polymerase</keyword>
<dbReference type="PANTHER" id="PTHR33067:SF35">
    <property type="entry name" value="ASPARTIC PEPTIDASE DDI1-TYPE DOMAIN-CONTAINING PROTEIN"/>
    <property type="match status" value="1"/>
</dbReference>
<reference evidence="5" key="1">
    <citation type="journal article" date="2019" name="Sci. Rep.">
        <title>Draft genome of Tanacetum cinerariifolium, the natural source of mosquito coil.</title>
        <authorList>
            <person name="Yamashiro T."/>
            <person name="Shiraishi A."/>
            <person name="Satake H."/>
            <person name="Nakayama K."/>
        </authorList>
    </citation>
    <scope>NUCLEOTIDE SEQUENCE</scope>
</reference>
<keyword evidence="1" id="KW-0175">Coiled coil</keyword>
<feature type="domain" description="GAG-pre-integrase" evidence="4">
    <location>
        <begin position="731"/>
        <end position="783"/>
    </location>
</feature>
<dbReference type="Gene3D" id="3.30.420.10">
    <property type="entry name" value="Ribonuclease H-like superfamily/Ribonuclease H"/>
    <property type="match status" value="1"/>
</dbReference>
<dbReference type="Gene3D" id="2.40.70.10">
    <property type="entry name" value="Acid Proteases"/>
    <property type="match status" value="1"/>
</dbReference>
<evidence type="ECO:0000259" key="3">
    <source>
        <dbReference type="Pfam" id="PF07727"/>
    </source>
</evidence>
<keyword evidence="5" id="KW-0548">Nucleotidyltransferase</keyword>
<feature type="compositionally biased region" description="Basic and acidic residues" evidence="2">
    <location>
        <begin position="1352"/>
        <end position="1367"/>
    </location>
</feature>
<feature type="compositionally biased region" description="Polar residues" evidence="2">
    <location>
        <begin position="1685"/>
        <end position="1705"/>
    </location>
</feature>
<dbReference type="InterPro" id="IPR036397">
    <property type="entry name" value="RNaseH_sf"/>
</dbReference>
<keyword evidence="5" id="KW-0808">Transferase</keyword>
<dbReference type="InterPro" id="IPR025724">
    <property type="entry name" value="GAG-pre-integrase_dom"/>
</dbReference>
<sequence length="1880" mass="212946">MPNYGKFLKELVSNKHKLEQIPSAFLSDESSAMIQNKVPPKLGEPESFLIPCNFSKTFSCNALADLGSSINLMPYSIYAKLSLYNLKPTKISVRLADRSFHHPIRIVENMIVEVAKFTFPVDFVILEMEEDGKVPRSLGETLREFYLRFSLLLNDINIYNMKLEQFQVNTKFLNTLPLEWSKFVTDVKLVRALHTTNIDQLHAYLGQHEFHANEKGDNPIDAINHMMSFLTVVVTSWYPTTNNQLRNSSNPRQQATINNGRVSLQPIQGRQTSLVAGTSRACTSGASGNNSRKQTTVMCYNYKEEVYMSKQCTKPKRKQDDSWFKDKVLLVQAQANGQILHEEELEFLADLGIVEAQATQTVITHNVAYQADDLVAYDSDCDEINTAKVALMENLSHHGSDDLVEKAQQLEPKLYDGNIIEKTNAIMIRDSKETLMFAEESRSKMLLKQKDPKMSKKKVNTTLVDYAALNQLSLDFETRFSQEKDMVIKKLKERIKSLSGNKKEDKIKKELEEIETINIELDHRVTKLIDENEHLKQTYEQLYDLIKSLRFRSKEQCDDLINQVNLKSVKNSNLNASLQEKVLVVTALKDNLRKLKGKVVVDDVVTSHPIDLEMLKVDVAPLVPILQNDRTVRSDYIRHTQEETVILREIVEQGKSLNPLNNSLDYAFKFGNDRVAKIMGYGDYQIGHVTISRVYFVDGLRYNLFSVGQLCDSDLEVAFRQHTCFIHNLKGASKTKTWLWHRRLSHMNFGTINHLARQDLVWGLPKLKFEKDHQCYACAMGKSKKKSHKPKSKDTNQEKLYLLHMDLCGPMRVESVNGKKYILVIIDDYSRFTWVKCLSVDHPAPEVIASIAEVVAPEPAASTGSPSSTTVKQHAPSPNVAHINNDSFFGILIPEGPSDQSSSTDIYKVKLDELGGILKNKARLVARGYRQEEGIYFEESFAPVARLKAIRIFLTFSTHKNMVVYQMDVKTAFLNGNLREEPVDLTYNFLYACVPGIMLGLSKSTYMRSKGTFDHAGCQDTRYSTTASMKFLGDGLISWSSKRQESAAISSTKAEYITLSGYSYDRCSQYNSCHTSSASKSLERTPQLLALNLRIKSSHKRTMDITIDQQVALDDALVPPASRLRIADVPEIYMQEFWATALVHHYLIRFKMNNKKHIVNLEYFKEILQICPRIPNQDDHLFTTIKLVSRHQNTQQYGAILPNELTNEAIRNYESYKEYYAIASEAEPPTTKASIRKKQVSSDTTMPPPTAKGKRLKTSVTVDEPAKEKQPAKTSKAKGLIVLSKVALTKVEQMNLATKRSLIQTHIFHASGSGADEGTGIIPGVIDVPTYESDDEEISWKSSEEDDDEEVNMSKHNDNVDDQSKNGDDDDQEDDDDQDDDDDEQTNSNNDGDDFVHLVFSTHNDEDKEEESFDPIVQTPSHVENIEDEDNDEYSHGMNVEVDKMDDEGANKEDDGDGLYRDVNINLEVNPGGQQQSSSVSSRFVLKMLNPSPDTVPSPANVPSSSLQDLPNFGSLFGFDHRLKDLEVNFSEFMQTNQFAEASSLIPDSEMKLKNEEFLNKPNENIKKIIKEQVKEQVKAQVSKIFPKIKKTVNKQLEAKVLKKTSHVVAANLSELELKKILIDKIESNKSIHRSNKQKNLNKAFIDAYACDKLILDTYGDTGSKRRRAGKELELTSAPKEKTSKTTGRSTEGSKSHHNSTSESAQAEEPMHTTKDLEEPAHQDFDIGATKDQPIKEVSQHPDCNLARKDDSHTSFNELMDTPFDFSAFVMNRLKVDTLTPKLLASLTYELMKGSCKSLVKLEFFLEEVYNATTNQLDWNNSKGQHYPHDMRKPLPLIPTSWGRRVIPFDHFINNDLEYLSGGVSSRKYTTSVMKTKAAD</sequence>
<feature type="region of interest" description="Disordered" evidence="2">
    <location>
        <begin position="1311"/>
        <end position="1433"/>
    </location>
</feature>
<dbReference type="GO" id="GO:0003964">
    <property type="term" value="F:RNA-directed DNA polymerase activity"/>
    <property type="evidence" value="ECO:0007669"/>
    <property type="project" value="UniProtKB-KW"/>
</dbReference>
<dbReference type="SUPFAM" id="SSF53098">
    <property type="entry name" value="Ribonuclease H-like"/>
    <property type="match status" value="1"/>
</dbReference>
<accession>A0A6L2N3P1</accession>
<feature type="coiled-coil region" evidence="1">
    <location>
        <begin position="488"/>
        <end position="545"/>
    </location>
</feature>
<name>A0A6L2N3P1_TANCI</name>
<feature type="compositionally biased region" description="Basic and acidic residues" evidence="2">
    <location>
        <begin position="1670"/>
        <end position="1684"/>
    </location>
</feature>
<evidence type="ECO:0000256" key="2">
    <source>
        <dbReference type="SAM" id="MobiDB-lite"/>
    </source>
</evidence>